<keyword evidence="2" id="KW-0813">Transport</keyword>
<proteinExistence type="predicted"/>
<evidence type="ECO:0000256" key="2">
    <source>
        <dbReference type="ARBA" id="ARBA00022448"/>
    </source>
</evidence>
<dbReference type="EMBL" id="AOFI03000051">
    <property type="protein sequence ID" value="KAF4323088.1"/>
    <property type="molecule type" value="Genomic_DNA"/>
</dbReference>
<feature type="transmembrane region" description="Helical" evidence="7">
    <location>
        <begin position="747"/>
        <end position="768"/>
    </location>
</feature>
<feature type="transmembrane region" description="Helical" evidence="7">
    <location>
        <begin position="810"/>
        <end position="830"/>
    </location>
</feature>
<evidence type="ECO:0000259" key="8">
    <source>
        <dbReference type="PROSITE" id="PS50928"/>
    </source>
</evidence>
<feature type="transmembrane region" description="Helical" evidence="7">
    <location>
        <begin position="928"/>
        <end position="948"/>
    </location>
</feature>
<evidence type="ECO:0000256" key="1">
    <source>
        <dbReference type="ARBA" id="ARBA00004651"/>
    </source>
</evidence>
<organism evidence="9 10">
    <name type="scientific">Phytophthora kernoviae 00238/432</name>
    <dbReference type="NCBI Taxonomy" id="1284355"/>
    <lineage>
        <taxon>Eukaryota</taxon>
        <taxon>Sar</taxon>
        <taxon>Stramenopiles</taxon>
        <taxon>Oomycota</taxon>
        <taxon>Peronosporomycetes</taxon>
        <taxon>Peronosporales</taxon>
        <taxon>Peronosporaceae</taxon>
        <taxon>Phytophthora</taxon>
    </lineage>
</organism>
<dbReference type="AlphaFoldDB" id="A0A8J4SMF5"/>
<evidence type="ECO:0000256" key="4">
    <source>
        <dbReference type="ARBA" id="ARBA00022692"/>
    </source>
</evidence>
<comment type="caution">
    <text evidence="9">The sequence shown here is derived from an EMBL/GenBank/DDBJ whole genome shotgun (WGS) entry which is preliminary data.</text>
</comment>
<dbReference type="InterPro" id="IPR035906">
    <property type="entry name" value="MetI-like_sf"/>
</dbReference>
<reference evidence="9" key="1">
    <citation type="journal article" date="2015" name="Genom Data">
        <title>Draft genome sequences of Phytophthora kernoviae and Phytophthora ramorum lineage EU2 from Scotland.</title>
        <authorList>
            <person name="Sambles C."/>
            <person name="Schlenzig A."/>
            <person name="O'Neill P."/>
            <person name="Grant M."/>
            <person name="Studholme D.J."/>
        </authorList>
    </citation>
    <scope>NUCLEOTIDE SEQUENCE</scope>
    <source>
        <strain evidence="9">00238/432</strain>
    </source>
</reference>
<dbReference type="GO" id="GO:0005886">
    <property type="term" value="C:plasma membrane"/>
    <property type="evidence" value="ECO:0007669"/>
    <property type="project" value="UniProtKB-SubCell"/>
</dbReference>
<feature type="transmembrane region" description="Helical" evidence="7">
    <location>
        <begin position="619"/>
        <end position="642"/>
    </location>
</feature>
<feature type="transmembrane region" description="Helical" evidence="7">
    <location>
        <begin position="676"/>
        <end position="699"/>
    </location>
</feature>
<evidence type="ECO:0000256" key="7">
    <source>
        <dbReference type="SAM" id="Phobius"/>
    </source>
</evidence>
<dbReference type="PANTHER" id="PTHR43744:SF9">
    <property type="entry name" value="POLYGALACTURONAN_RHAMNOGALACTURONAN TRANSPORT SYSTEM PERMEASE PROTEIN YTCP"/>
    <property type="match status" value="1"/>
</dbReference>
<protein>
    <recommendedName>
        <fullName evidence="8">ABC transmembrane type-1 domain-containing protein</fullName>
    </recommendedName>
</protein>
<dbReference type="InterPro" id="IPR041522">
    <property type="entry name" value="CdaR_GGDEF"/>
</dbReference>
<dbReference type="Pfam" id="PF17853">
    <property type="entry name" value="GGDEF_2"/>
    <property type="match status" value="1"/>
</dbReference>
<feature type="transmembrane region" description="Helical" evidence="7">
    <location>
        <begin position="852"/>
        <end position="877"/>
    </location>
</feature>
<dbReference type="PROSITE" id="PS50928">
    <property type="entry name" value="ABC_TM1"/>
    <property type="match status" value="1"/>
</dbReference>
<gene>
    <name evidence="9" type="ORF">G195_003887</name>
</gene>
<keyword evidence="3" id="KW-1003">Cell membrane</keyword>
<dbReference type="CDD" id="cd06261">
    <property type="entry name" value="TM_PBP2"/>
    <property type="match status" value="2"/>
</dbReference>
<dbReference type="Proteomes" id="UP000702964">
    <property type="component" value="Unassembled WGS sequence"/>
</dbReference>
<evidence type="ECO:0000256" key="5">
    <source>
        <dbReference type="ARBA" id="ARBA00022989"/>
    </source>
</evidence>
<sequence length="963" mass="108285">MFLSQYLTYDQYLGLLESDVPAVNAANASQSLEQPGSDRYISYAVPVPAFGSTSKNKGTLLFLIKEKKVKQMFSSFLPYRKSNVYILDGQGQLVASLADAGGVPEGLLDVKAGSSEIRRLDDDQYYVSKVISASSGWTYVTVVSETELMKPIDQVQLKAGIALALILFVGSSIIYINMNVHYHPLRKLIDVVESNLHPANGESTPGGLEKLRSAFDYMSDRSHMLESQVELGRPAMRQQLLNQLLSGHIQEWSEFKEQGAALGITLKAEQYRVVCIQVHPGGEMSLIRERLSTLWRSMVPEFIELYYIDTIQPEQWIWIQSCLPESGSESWNEWHQRLKEATDLMWTVGVGEAVEDLTLLPKSYISATTALQYRLILGKDRVILPHQLNQEHQKLPVYSAQQFQTLPMLLRDHDTDKVKQHMKQLLEHIHSSSSSLLSAKYIYFDLINTLVKAAAEAGAERGMSVAYPDVIALTSCTSYQQMDEIVWNMFEQIQPLLMKEAPIEQDRILLQEMIELLQEKYSDPQFSIQSMSSHFSQSISSLSSGVINHMLMSLGIESQYFMAKAEWFASIFVWSGVWQNAGWGTIIYLAALTAISPELHESAVMDGASKLKRIIHIDWPGIMPTVIIMLILNVGNFMSVGFEKAYLMQNPLNINSAEIIQTYVYKSGLLNAQYSYSAAIGMFNSVVNCILLVVVNLIAKRFGKASLCNPDLVNSGQIRFLPKDITWIGYERIFRDDEIWRGYLNSILYTFFGTLFRVSLIITGGYALSRKDLPFSSVLMIPILFTMFFHGGLIPTYLLVKELGMVNTVWAMFVPGAVSVYQLIIVRTFFQNSIPGEMLEAAMMDGCGNFKFFIRMVIPLSMPIIAVMVMFNAVGLWNSYFPALIYLNDASLHPLQIILRKILIVSQAQLDMIDSSKNAVEEQKVAGLIKYGMVVVASLPVLVLYPFLQRYFVKGVMIGSVKG</sequence>
<dbReference type="SUPFAM" id="SSF161098">
    <property type="entry name" value="MetI-like"/>
    <property type="match status" value="2"/>
</dbReference>
<comment type="subcellular location">
    <subcellularLocation>
        <location evidence="1">Cell membrane</location>
        <topology evidence="1">Multi-pass membrane protein</topology>
    </subcellularLocation>
</comment>
<feature type="transmembrane region" description="Helical" evidence="7">
    <location>
        <begin position="775"/>
        <end position="798"/>
    </location>
</feature>
<dbReference type="InterPro" id="IPR000515">
    <property type="entry name" value="MetI-like"/>
</dbReference>
<evidence type="ECO:0000313" key="10">
    <source>
        <dbReference type="Proteomes" id="UP000702964"/>
    </source>
</evidence>
<name>A0A8J4SMF5_9STRA</name>
<feature type="domain" description="ABC transmembrane type-1" evidence="8">
    <location>
        <begin position="743"/>
        <end position="952"/>
    </location>
</feature>
<keyword evidence="5 7" id="KW-1133">Transmembrane helix</keyword>
<dbReference type="GO" id="GO:0055085">
    <property type="term" value="P:transmembrane transport"/>
    <property type="evidence" value="ECO:0007669"/>
    <property type="project" value="InterPro"/>
</dbReference>
<evidence type="ECO:0000313" key="9">
    <source>
        <dbReference type="EMBL" id="KAF4323088.1"/>
    </source>
</evidence>
<reference evidence="9" key="2">
    <citation type="submission" date="2020-02" db="EMBL/GenBank/DDBJ databases">
        <authorList>
            <person name="Studholme D.J."/>
        </authorList>
    </citation>
    <scope>NUCLEOTIDE SEQUENCE</scope>
    <source>
        <strain evidence="9">00238/432</strain>
    </source>
</reference>
<dbReference type="PANTHER" id="PTHR43744">
    <property type="entry name" value="ABC TRANSPORTER PERMEASE PROTEIN MG189-RELATED-RELATED"/>
    <property type="match status" value="1"/>
</dbReference>
<evidence type="ECO:0000256" key="6">
    <source>
        <dbReference type="ARBA" id="ARBA00023136"/>
    </source>
</evidence>
<dbReference type="Gene3D" id="1.10.3720.10">
    <property type="entry name" value="MetI-like"/>
    <property type="match status" value="2"/>
</dbReference>
<keyword evidence="6 7" id="KW-0472">Membrane</keyword>
<dbReference type="Pfam" id="PF00528">
    <property type="entry name" value="BPD_transp_1"/>
    <property type="match status" value="2"/>
</dbReference>
<evidence type="ECO:0000256" key="3">
    <source>
        <dbReference type="ARBA" id="ARBA00022475"/>
    </source>
</evidence>
<accession>A0A8J4SMF5</accession>
<keyword evidence="4 7" id="KW-0812">Transmembrane</keyword>
<feature type="transmembrane region" description="Helical" evidence="7">
    <location>
        <begin position="159"/>
        <end position="178"/>
    </location>
</feature>